<feature type="compositionally biased region" description="Basic and acidic residues" evidence="2">
    <location>
        <begin position="164"/>
        <end position="175"/>
    </location>
</feature>
<dbReference type="EMBL" id="RBNI01005058">
    <property type="protein sequence ID" value="RUP47008.1"/>
    <property type="molecule type" value="Genomic_DNA"/>
</dbReference>
<accession>A0A433D807</accession>
<evidence type="ECO:0008006" key="5">
    <source>
        <dbReference type="Google" id="ProtNLM"/>
    </source>
</evidence>
<feature type="region of interest" description="Disordered" evidence="2">
    <location>
        <begin position="250"/>
        <end position="276"/>
    </location>
</feature>
<dbReference type="AlphaFoldDB" id="A0A433D807"/>
<dbReference type="GO" id="GO:0006571">
    <property type="term" value="P:tyrosine biosynthetic process"/>
    <property type="evidence" value="ECO:0007669"/>
    <property type="project" value="TreeGrafter"/>
</dbReference>
<evidence type="ECO:0000313" key="3">
    <source>
        <dbReference type="EMBL" id="RUP47008.1"/>
    </source>
</evidence>
<feature type="region of interest" description="Disordered" evidence="2">
    <location>
        <begin position="162"/>
        <end position="181"/>
    </location>
</feature>
<sequence>MVSRRSDFIIYSVEAEYIDNVVAQYGPYNNTSTLFPRSNQAERDCRGAEPEIAAFEKHLPADVHIISCHSLHGPTVDTKGQPLVRQCAINPLYFWFRPSKFDVPPSHSFTKVMMKHRASQEKFDLTIRVLSCLESDFVFLSYKEHDRITADTQAVTHAAFLRSGHHESKRQDPDQSVRQVGRGSVFAHDHRERGGASAEGENCRGVCLRQGKRPPRVYSPLRQSAGRVLALQRAEGSIQAQLAPVVAGDGEWTAGTSSDSTPTNTWSAKPHSSDYG</sequence>
<comment type="caution">
    <text evidence="3">The sequence shown here is derived from an EMBL/GenBank/DDBJ whole genome shotgun (WGS) entry which is preliminary data.</text>
</comment>
<feature type="non-terminal residue" evidence="3">
    <location>
        <position position="276"/>
    </location>
</feature>
<name>A0A433D807_9FUNG</name>
<dbReference type="InterPro" id="IPR050812">
    <property type="entry name" value="Preph/Arog_dehydrog"/>
</dbReference>
<evidence type="ECO:0000313" key="4">
    <source>
        <dbReference type="Proteomes" id="UP000268093"/>
    </source>
</evidence>
<feature type="compositionally biased region" description="Polar residues" evidence="2">
    <location>
        <begin position="254"/>
        <end position="267"/>
    </location>
</feature>
<dbReference type="GO" id="GO:0070403">
    <property type="term" value="F:NAD+ binding"/>
    <property type="evidence" value="ECO:0007669"/>
    <property type="project" value="TreeGrafter"/>
</dbReference>
<dbReference type="Gene3D" id="3.40.50.720">
    <property type="entry name" value="NAD(P)-binding Rossmann-like Domain"/>
    <property type="match status" value="1"/>
</dbReference>
<keyword evidence="4" id="KW-1185">Reference proteome</keyword>
<proteinExistence type="predicted"/>
<keyword evidence="1" id="KW-0560">Oxidoreductase</keyword>
<organism evidence="3 4">
    <name type="scientific">Jimgerdemannia flammicorona</name>
    <dbReference type="NCBI Taxonomy" id="994334"/>
    <lineage>
        <taxon>Eukaryota</taxon>
        <taxon>Fungi</taxon>
        <taxon>Fungi incertae sedis</taxon>
        <taxon>Mucoromycota</taxon>
        <taxon>Mucoromycotina</taxon>
        <taxon>Endogonomycetes</taxon>
        <taxon>Endogonales</taxon>
        <taxon>Endogonaceae</taxon>
        <taxon>Jimgerdemannia</taxon>
    </lineage>
</organism>
<evidence type="ECO:0000256" key="2">
    <source>
        <dbReference type="SAM" id="MobiDB-lite"/>
    </source>
</evidence>
<dbReference type="Proteomes" id="UP000268093">
    <property type="component" value="Unassembled WGS sequence"/>
</dbReference>
<dbReference type="PANTHER" id="PTHR21363">
    <property type="entry name" value="PREPHENATE DEHYDROGENASE"/>
    <property type="match status" value="1"/>
</dbReference>
<dbReference type="OrthoDB" id="2413049at2759"/>
<protein>
    <recommendedName>
        <fullName evidence="5">Prephenate/arogenate dehydrogenase domain-containing protein</fullName>
    </recommendedName>
</protein>
<dbReference type="GO" id="GO:0008977">
    <property type="term" value="F:prephenate dehydrogenase (NAD+) activity"/>
    <property type="evidence" value="ECO:0007669"/>
    <property type="project" value="TreeGrafter"/>
</dbReference>
<dbReference type="PANTHER" id="PTHR21363:SF0">
    <property type="entry name" value="PREPHENATE DEHYDROGENASE [NADP(+)]"/>
    <property type="match status" value="1"/>
</dbReference>
<gene>
    <name evidence="3" type="ORF">BC936DRAFT_146228</name>
</gene>
<reference evidence="3 4" key="1">
    <citation type="journal article" date="2018" name="New Phytol.">
        <title>Phylogenomics of Endogonaceae and evolution of mycorrhizas within Mucoromycota.</title>
        <authorList>
            <person name="Chang Y."/>
            <person name="Desiro A."/>
            <person name="Na H."/>
            <person name="Sandor L."/>
            <person name="Lipzen A."/>
            <person name="Clum A."/>
            <person name="Barry K."/>
            <person name="Grigoriev I.V."/>
            <person name="Martin F.M."/>
            <person name="Stajich J.E."/>
            <person name="Smith M.E."/>
            <person name="Bonito G."/>
            <person name="Spatafora J.W."/>
        </authorList>
    </citation>
    <scope>NUCLEOTIDE SEQUENCE [LARGE SCALE GENOMIC DNA]</scope>
    <source>
        <strain evidence="3 4">GMNB39</strain>
    </source>
</reference>
<evidence type="ECO:0000256" key="1">
    <source>
        <dbReference type="ARBA" id="ARBA00023002"/>
    </source>
</evidence>